<keyword evidence="2" id="KW-1185">Reference proteome</keyword>
<dbReference type="GeneID" id="89950329"/>
<accession>A0AAN7I3K8</accession>
<protein>
    <submittedName>
        <fullName evidence="1">Uncharacterized protein</fullName>
    </submittedName>
</protein>
<dbReference type="Proteomes" id="UP001304243">
    <property type="component" value="Unassembled WGS sequence"/>
</dbReference>
<name>A0AAN7I3K8_9FUNG</name>
<sequence length="209" mass="24395">MDNSHYSNASRYPIHNRRFVEQKKSNHEHVPLSLLFKAITQEAKHNRNFANAEWLYEEVMVDYHSREQKEGCFTKSDDRLFAMIAGTMVRYASTPGRAMHYATLFYKDFNERIRTPSREVIILTNLIFAHTNHPTPENMQIGLEVYKVALQLGVYRHDPAIFLDHSVGQSFSNPIEVFTTVSKKVLQYHDLYLSPDKTELVPSTHMFSR</sequence>
<comment type="caution">
    <text evidence="1">The sequence shown here is derived from an EMBL/GenBank/DDBJ whole genome shotgun (WGS) entry which is preliminary data.</text>
</comment>
<gene>
    <name evidence="1" type="ORF">ATC70_006643</name>
</gene>
<proteinExistence type="predicted"/>
<dbReference type="RefSeq" id="XP_064687429.1">
    <property type="nucleotide sequence ID" value="XM_064825915.1"/>
</dbReference>
<dbReference type="AlphaFoldDB" id="A0AAN7I3K8"/>
<dbReference type="EMBL" id="JASEJX010000009">
    <property type="protein sequence ID" value="KAK4520763.1"/>
    <property type="molecule type" value="Genomic_DNA"/>
</dbReference>
<evidence type="ECO:0000313" key="2">
    <source>
        <dbReference type="Proteomes" id="UP001304243"/>
    </source>
</evidence>
<evidence type="ECO:0000313" key="1">
    <source>
        <dbReference type="EMBL" id="KAK4520763.1"/>
    </source>
</evidence>
<reference evidence="1 2" key="1">
    <citation type="submission" date="2022-11" db="EMBL/GenBank/DDBJ databases">
        <title>Mucor velutinosus strain NIH1002 WGS.</title>
        <authorList>
            <person name="Subramanian P."/>
            <person name="Mullikin J.C."/>
            <person name="Segre J.A."/>
            <person name="Zelazny A.M."/>
        </authorList>
    </citation>
    <scope>NUCLEOTIDE SEQUENCE [LARGE SCALE GENOMIC DNA]</scope>
    <source>
        <strain evidence="1 2">NIH1002</strain>
    </source>
</reference>
<organism evidence="1 2">
    <name type="scientific">Mucor velutinosus</name>
    <dbReference type="NCBI Taxonomy" id="708070"/>
    <lineage>
        <taxon>Eukaryota</taxon>
        <taxon>Fungi</taxon>
        <taxon>Fungi incertae sedis</taxon>
        <taxon>Mucoromycota</taxon>
        <taxon>Mucoromycotina</taxon>
        <taxon>Mucoromycetes</taxon>
        <taxon>Mucorales</taxon>
        <taxon>Mucorineae</taxon>
        <taxon>Mucoraceae</taxon>
        <taxon>Mucor</taxon>
    </lineage>
</organism>